<dbReference type="Gene3D" id="3.30.420.270">
    <property type="match status" value="1"/>
</dbReference>
<evidence type="ECO:0000256" key="5">
    <source>
        <dbReference type="ARBA" id="ARBA00022989"/>
    </source>
</evidence>
<keyword evidence="7" id="KW-0653">Protein transport</keyword>
<name>A0ABN0NWD7_TRELE</name>
<evidence type="ECO:0000256" key="8">
    <source>
        <dbReference type="SAM" id="Phobius"/>
    </source>
</evidence>
<evidence type="ECO:0000256" key="7">
    <source>
        <dbReference type="RuleBase" id="RU003879"/>
    </source>
</evidence>
<evidence type="ECO:0000313" key="9">
    <source>
        <dbReference type="EMBL" id="ERJ91651.1"/>
    </source>
</evidence>
<feature type="transmembrane region" description="Helical" evidence="8">
    <location>
        <begin position="21"/>
        <end position="41"/>
    </location>
</feature>
<keyword evidence="3" id="KW-1003">Cell membrane</keyword>
<sequence>MKLKRLPVNKAKADLIPMIDVVFQLILFFLVSTTFIQLPGIKLNLPLSSTSEAVKTAGITLTVQKNGAMWLDDTAVNAAQLSAKLADIAESEKKAGRSVSDFPVRFEADSLVTNGTIVRIFDILRQNGFLSVNLRTIDDKR</sequence>
<evidence type="ECO:0000256" key="6">
    <source>
        <dbReference type="ARBA" id="ARBA00023136"/>
    </source>
</evidence>
<keyword evidence="10" id="KW-1185">Reference proteome</keyword>
<reference evidence="9 10" key="1">
    <citation type="submission" date="2013-08" db="EMBL/GenBank/DDBJ databases">
        <authorList>
            <person name="Weinstock G."/>
            <person name="Sodergren E."/>
            <person name="Wylie T."/>
            <person name="Fulton L."/>
            <person name="Fulton R."/>
            <person name="Fronick C."/>
            <person name="O'Laughlin M."/>
            <person name="Godfrey J."/>
            <person name="Miner T."/>
            <person name="Herter B."/>
            <person name="Appelbaum E."/>
            <person name="Cordes M."/>
            <person name="Lek S."/>
            <person name="Wollam A."/>
            <person name="Pepin K.H."/>
            <person name="Palsikar V.B."/>
            <person name="Mitreva M."/>
            <person name="Wilson R.K."/>
        </authorList>
    </citation>
    <scope>NUCLEOTIDE SEQUENCE [LARGE SCALE GENOMIC DNA]</scope>
    <source>
        <strain evidence="9 10">ATCC 700332</strain>
    </source>
</reference>
<dbReference type="RefSeq" id="WP_021686277.1">
    <property type="nucleotide sequence ID" value="NZ_KI260554.1"/>
</dbReference>
<gene>
    <name evidence="9" type="ORF">HMPREF9193_02104</name>
</gene>
<keyword evidence="5 8" id="KW-1133">Transmembrane helix</keyword>
<evidence type="ECO:0000313" key="10">
    <source>
        <dbReference type="Proteomes" id="UP000016649"/>
    </source>
</evidence>
<keyword evidence="6 8" id="KW-0472">Membrane</keyword>
<evidence type="ECO:0000256" key="3">
    <source>
        <dbReference type="ARBA" id="ARBA00022475"/>
    </source>
</evidence>
<evidence type="ECO:0000256" key="2">
    <source>
        <dbReference type="ARBA" id="ARBA00005811"/>
    </source>
</evidence>
<comment type="similarity">
    <text evidence="2 7">Belongs to the ExbD/TolR family.</text>
</comment>
<organism evidence="9 10">
    <name type="scientific">Treponema lecithinolyticum ATCC 700332</name>
    <dbReference type="NCBI Taxonomy" id="1321815"/>
    <lineage>
        <taxon>Bacteria</taxon>
        <taxon>Pseudomonadati</taxon>
        <taxon>Spirochaetota</taxon>
        <taxon>Spirochaetia</taxon>
        <taxon>Spirochaetales</taxon>
        <taxon>Treponemataceae</taxon>
        <taxon>Treponema</taxon>
    </lineage>
</organism>
<evidence type="ECO:0000256" key="4">
    <source>
        <dbReference type="ARBA" id="ARBA00022692"/>
    </source>
</evidence>
<proteinExistence type="inferred from homology"/>
<keyword evidence="7" id="KW-0813">Transport</keyword>
<accession>A0ABN0NWD7</accession>
<protein>
    <submittedName>
        <fullName evidence="9">Transport energizing protein, ExbD/TolR family</fullName>
    </submittedName>
</protein>
<dbReference type="Proteomes" id="UP000016649">
    <property type="component" value="Unassembled WGS sequence"/>
</dbReference>
<dbReference type="InterPro" id="IPR003400">
    <property type="entry name" value="ExbD"/>
</dbReference>
<dbReference type="PANTHER" id="PTHR30558">
    <property type="entry name" value="EXBD MEMBRANE COMPONENT OF PMF-DRIVEN MACROMOLECULE IMPORT SYSTEM"/>
    <property type="match status" value="1"/>
</dbReference>
<comment type="subcellular location">
    <subcellularLocation>
        <location evidence="1">Cell membrane</location>
        <topology evidence="1">Single-pass membrane protein</topology>
    </subcellularLocation>
    <subcellularLocation>
        <location evidence="7">Cell membrane</location>
        <topology evidence="7">Single-pass type II membrane protein</topology>
    </subcellularLocation>
</comment>
<keyword evidence="4 7" id="KW-0812">Transmembrane</keyword>
<evidence type="ECO:0000256" key="1">
    <source>
        <dbReference type="ARBA" id="ARBA00004162"/>
    </source>
</evidence>
<comment type="caution">
    <text evidence="9">The sequence shown here is derived from an EMBL/GenBank/DDBJ whole genome shotgun (WGS) entry which is preliminary data.</text>
</comment>
<dbReference type="EMBL" id="AWVH01000044">
    <property type="protein sequence ID" value="ERJ91651.1"/>
    <property type="molecule type" value="Genomic_DNA"/>
</dbReference>
<dbReference type="Pfam" id="PF02472">
    <property type="entry name" value="ExbD"/>
    <property type="match status" value="1"/>
</dbReference>